<evidence type="ECO:0000256" key="3">
    <source>
        <dbReference type="ARBA" id="ARBA00022538"/>
    </source>
</evidence>
<dbReference type="PATRIC" id="fig|742734.4.peg.3709"/>
<comment type="similarity">
    <text evidence="11">Belongs to the KdpC family.</text>
</comment>
<keyword evidence="3 11" id="KW-0633">Potassium transport</keyword>
<evidence type="ECO:0000256" key="1">
    <source>
        <dbReference type="ARBA" id="ARBA00022448"/>
    </source>
</evidence>
<dbReference type="NCBIfam" id="TIGR00681">
    <property type="entry name" value="kdpC"/>
    <property type="match status" value="1"/>
</dbReference>
<dbReference type="RefSeq" id="WP_007857946.1">
    <property type="nucleotide sequence ID" value="NZ_KQ235880.1"/>
</dbReference>
<keyword evidence="4 11" id="KW-0812">Transmembrane</keyword>
<comment type="subcellular location">
    <subcellularLocation>
        <location evidence="11">Cell membrane</location>
        <topology evidence="11">Single-pass membrane protein</topology>
    </subcellularLocation>
</comment>
<name>A0A0J9C053_9FIRM</name>
<proteinExistence type="inferred from homology"/>
<organism evidence="12 13">
    <name type="scientific">[Clostridium] citroniae WAL-19142</name>
    <dbReference type="NCBI Taxonomy" id="742734"/>
    <lineage>
        <taxon>Bacteria</taxon>
        <taxon>Bacillati</taxon>
        <taxon>Bacillota</taxon>
        <taxon>Clostridia</taxon>
        <taxon>Lachnospirales</taxon>
        <taxon>Lachnospiraceae</taxon>
        <taxon>Enterocloster</taxon>
    </lineage>
</organism>
<sequence>MKSVMKYLNSAFKCSLVLGVLCCVVYPAALTLAGQALFPKQANGSLITVTVDGQEQVVGSEYVGQQFEDSRFFHGRISSVNYNCYTEEEKAEGSYGGVSSGSYNYGNSNPDLKARVEADLAAWMKDHPGVKQEDIPSELLTASGSGLDPHITVQGARVQVGAVMEASGLTEDELNSIIDRNTTGKTLGIFGEETVNVLGCNLDIAEALGMISRE</sequence>
<evidence type="ECO:0000256" key="8">
    <source>
        <dbReference type="ARBA" id="ARBA00022989"/>
    </source>
</evidence>
<dbReference type="Proteomes" id="UP000037392">
    <property type="component" value="Unassembled WGS sequence"/>
</dbReference>
<dbReference type="OrthoDB" id="9809491at2"/>
<keyword evidence="7 11" id="KW-0630">Potassium</keyword>
<keyword evidence="9 11" id="KW-0406">Ion transport</keyword>
<evidence type="ECO:0000256" key="11">
    <source>
        <dbReference type="HAMAP-Rule" id="MF_00276"/>
    </source>
</evidence>
<dbReference type="EMBL" id="ADLK01000026">
    <property type="protein sequence ID" value="KMW17771.1"/>
    <property type="molecule type" value="Genomic_DNA"/>
</dbReference>
<dbReference type="GO" id="GO:0005524">
    <property type="term" value="F:ATP binding"/>
    <property type="evidence" value="ECO:0007669"/>
    <property type="project" value="UniProtKB-UniRule"/>
</dbReference>
<gene>
    <name evidence="11" type="primary">kdpC</name>
    <name evidence="12" type="ORF">HMPREF9470_03460</name>
</gene>
<comment type="caution">
    <text evidence="12">The sequence shown here is derived from an EMBL/GenBank/DDBJ whole genome shotgun (WGS) entry which is preliminary data.</text>
</comment>
<keyword evidence="2 11" id="KW-1003">Cell membrane</keyword>
<evidence type="ECO:0000313" key="13">
    <source>
        <dbReference type="Proteomes" id="UP000037392"/>
    </source>
</evidence>
<comment type="subunit">
    <text evidence="11">The system is composed of three essential subunits: KdpA, KdpB and KdpC.</text>
</comment>
<keyword evidence="1 11" id="KW-0813">Transport</keyword>
<reference evidence="12 13" key="1">
    <citation type="submission" date="2011-04" db="EMBL/GenBank/DDBJ databases">
        <title>The Genome Sequence of Clostridium citroniae WAL-19142.</title>
        <authorList>
            <consortium name="The Broad Institute Genome Sequencing Platform"/>
            <person name="Earl A."/>
            <person name="Ward D."/>
            <person name="Feldgarden M."/>
            <person name="Gevers D."/>
            <person name="Warren Y.A."/>
            <person name="Tyrrell K.L."/>
            <person name="Citron D.M."/>
            <person name="Goldstein E.J."/>
            <person name="Daigneault M."/>
            <person name="Allen-Vercoe E."/>
            <person name="Young S.K."/>
            <person name="Zeng Q."/>
            <person name="Gargeya S."/>
            <person name="Fitzgerald M."/>
            <person name="Haas B."/>
            <person name="Abouelleil A."/>
            <person name="Alvarado L."/>
            <person name="Arachchi H.M."/>
            <person name="Berlin A."/>
            <person name="Brown A."/>
            <person name="Chapman S.B."/>
            <person name="Chen Z."/>
            <person name="Dunbar C."/>
            <person name="Freedman E."/>
            <person name="Gearin G."/>
            <person name="Gellesch M."/>
            <person name="Goldberg J."/>
            <person name="Griggs A."/>
            <person name="Gujja S."/>
            <person name="Heilman E.R."/>
            <person name="Heiman D."/>
            <person name="Howarth C."/>
            <person name="Larson L."/>
            <person name="Lui A."/>
            <person name="MacDonald P.J."/>
            <person name="Mehta T."/>
            <person name="Montmayeur A."/>
            <person name="Murphy C."/>
            <person name="Neiman D."/>
            <person name="Pearson M."/>
            <person name="Priest M."/>
            <person name="Roberts A."/>
            <person name="Saif S."/>
            <person name="Shea T."/>
            <person name="Shenoy N."/>
            <person name="Sisk P."/>
            <person name="Stolte C."/>
            <person name="Sykes S."/>
            <person name="White J."/>
            <person name="Yandava C."/>
            <person name="Wortman J."/>
            <person name="Nusbaum C."/>
            <person name="Birren B."/>
        </authorList>
    </citation>
    <scope>NUCLEOTIDE SEQUENCE [LARGE SCALE GENOMIC DNA]</scope>
    <source>
        <strain evidence="12 13">WAL-19142</strain>
    </source>
</reference>
<comment type="function">
    <text evidence="11">Part of the high-affinity ATP-driven potassium transport (or Kdp) system, which catalyzes the hydrolysis of ATP coupled with the electrogenic transport of potassium into the cytoplasm. This subunit acts as a catalytic chaperone that increases the ATP-binding affinity of the ATP-hydrolyzing subunit KdpB by the formation of a transient KdpB/KdpC/ATP ternary complex.</text>
</comment>
<dbReference type="PIRSF" id="PIRSF001296">
    <property type="entry name" value="K_ATPase_KdpC"/>
    <property type="match status" value="1"/>
</dbReference>
<dbReference type="GO" id="GO:0008556">
    <property type="term" value="F:P-type potassium transmembrane transporter activity"/>
    <property type="evidence" value="ECO:0007669"/>
    <property type="project" value="InterPro"/>
</dbReference>
<dbReference type="AlphaFoldDB" id="A0A0J9C053"/>
<evidence type="ECO:0000256" key="10">
    <source>
        <dbReference type="ARBA" id="ARBA00023136"/>
    </source>
</evidence>
<evidence type="ECO:0000256" key="4">
    <source>
        <dbReference type="ARBA" id="ARBA00022692"/>
    </source>
</evidence>
<protein>
    <recommendedName>
        <fullName evidence="11">Potassium-transporting ATPase KdpC subunit</fullName>
    </recommendedName>
    <alternativeName>
        <fullName evidence="11">ATP phosphohydrolase [potassium-transporting] C chain</fullName>
    </alternativeName>
    <alternativeName>
        <fullName evidence="11">Potassium-binding and translocating subunit C</fullName>
    </alternativeName>
    <alternativeName>
        <fullName evidence="11">Potassium-translocating ATPase C chain</fullName>
    </alternativeName>
</protein>
<dbReference type="GeneID" id="93166392"/>
<evidence type="ECO:0000256" key="7">
    <source>
        <dbReference type="ARBA" id="ARBA00022958"/>
    </source>
</evidence>
<dbReference type="HAMAP" id="MF_00276">
    <property type="entry name" value="KdpC"/>
    <property type="match status" value="1"/>
</dbReference>
<dbReference type="Pfam" id="PF02669">
    <property type="entry name" value="KdpC"/>
    <property type="match status" value="1"/>
</dbReference>
<dbReference type="PANTHER" id="PTHR30042:SF2">
    <property type="entry name" value="POTASSIUM-TRANSPORTING ATPASE KDPC SUBUNIT"/>
    <property type="match status" value="1"/>
</dbReference>
<keyword evidence="5 11" id="KW-0547">Nucleotide-binding</keyword>
<evidence type="ECO:0000256" key="6">
    <source>
        <dbReference type="ARBA" id="ARBA00022840"/>
    </source>
</evidence>
<keyword evidence="10 11" id="KW-0472">Membrane</keyword>
<keyword evidence="8 11" id="KW-1133">Transmembrane helix</keyword>
<accession>A0A0J9C053</accession>
<keyword evidence="6 11" id="KW-0067">ATP-binding</keyword>
<evidence type="ECO:0000256" key="5">
    <source>
        <dbReference type="ARBA" id="ARBA00022741"/>
    </source>
</evidence>
<dbReference type="InterPro" id="IPR003820">
    <property type="entry name" value="KdpC"/>
</dbReference>
<dbReference type="PANTHER" id="PTHR30042">
    <property type="entry name" value="POTASSIUM-TRANSPORTING ATPASE C CHAIN"/>
    <property type="match status" value="1"/>
</dbReference>
<evidence type="ECO:0000256" key="2">
    <source>
        <dbReference type="ARBA" id="ARBA00022475"/>
    </source>
</evidence>
<dbReference type="GO" id="GO:0005886">
    <property type="term" value="C:plasma membrane"/>
    <property type="evidence" value="ECO:0007669"/>
    <property type="project" value="UniProtKB-SubCell"/>
</dbReference>
<evidence type="ECO:0000256" key="9">
    <source>
        <dbReference type="ARBA" id="ARBA00023065"/>
    </source>
</evidence>
<evidence type="ECO:0000313" key="12">
    <source>
        <dbReference type="EMBL" id="KMW17771.1"/>
    </source>
</evidence>